<dbReference type="PIRSF" id="PIRSF006707">
    <property type="entry name" value="MJ1563"/>
    <property type="match status" value="1"/>
</dbReference>
<evidence type="ECO:0000259" key="5">
    <source>
        <dbReference type="Pfam" id="PF12802"/>
    </source>
</evidence>
<reference evidence="6 7" key="1">
    <citation type="submission" date="2015-03" db="EMBL/GenBank/DDBJ databases">
        <title>Genome sequence of Kiloniella sp. P1-1, isolated from the gut microflora of Pacific white shrimp, Penaeus vannamei.</title>
        <authorList>
            <person name="Shao Z."/>
            <person name="Wang L."/>
            <person name="Li X."/>
        </authorList>
    </citation>
    <scope>NUCLEOTIDE SEQUENCE [LARGE SCALE GENOMIC DNA]</scope>
    <source>
        <strain evidence="6 7">P1-1</strain>
    </source>
</reference>
<evidence type="ECO:0000256" key="3">
    <source>
        <dbReference type="ARBA" id="ARBA00023163"/>
    </source>
</evidence>
<keyword evidence="7" id="KW-1185">Reference proteome</keyword>
<gene>
    <name evidence="6" type="ORF">WH95_08845</name>
</gene>
<evidence type="ECO:0000313" key="6">
    <source>
        <dbReference type="EMBL" id="KKJ77163.1"/>
    </source>
</evidence>
<dbReference type="InterPro" id="IPR026282">
    <property type="entry name" value="MJ1563"/>
</dbReference>
<dbReference type="SUPFAM" id="SSF46785">
    <property type="entry name" value="Winged helix' DNA-binding domain"/>
    <property type="match status" value="1"/>
</dbReference>
<dbReference type="GO" id="GO:0003677">
    <property type="term" value="F:DNA binding"/>
    <property type="evidence" value="ECO:0007669"/>
    <property type="project" value="UniProtKB-UniRule"/>
</dbReference>
<dbReference type="Proteomes" id="UP000034491">
    <property type="component" value="Unassembled WGS sequence"/>
</dbReference>
<organism evidence="6 7">
    <name type="scientific">Kiloniella litopenaei</name>
    <dbReference type="NCBI Taxonomy" id="1549748"/>
    <lineage>
        <taxon>Bacteria</taxon>
        <taxon>Pseudomonadati</taxon>
        <taxon>Pseudomonadota</taxon>
        <taxon>Alphaproteobacteria</taxon>
        <taxon>Rhodospirillales</taxon>
        <taxon>Kiloniellaceae</taxon>
        <taxon>Kiloniella</taxon>
    </lineage>
</organism>
<dbReference type="EMBL" id="LANI01000005">
    <property type="protein sequence ID" value="KKJ77163.1"/>
    <property type="molecule type" value="Genomic_DNA"/>
</dbReference>
<protein>
    <recommendedName>
        <fullName evidence="4">HTH-type transcriptional regulator</fullName>
    </recommendedName>
</protein>
<comment type="caution">
    <text evidence="6">The sequence shown here is derived from an EMBL/GenBank/DDBJ whole genome shotgun (WGS) entry which is preliminary data.</text>
</comment>
<evidence type="ECO:0000256" key="2">
    <source>
        <dbReference type="ARBA" id="ARBA00023125"/>
    </source>
</evidence>
<accession>A0A0M2RC58</accession>
<proteinExistence type="inferred from homology"/>
<keyword evidence="3 4" id="KW-0804">Transcription</keyword>
<keyword evidence="2 4" id="KW-0238">DNA-binding</keyword>
<dbReference type="AlphaFoldDB" id="A0A0M2RC58"/>
<dbReference type="InterPro" id="IPR036390">
    <property type="entry name" value="WH_DNA-bd_sf"/>
</dbReference>
<dbReference type="InterPro" id="IPR036388">
    <property type="entry name" value="WH-like_DNA-bd_sf"/>
</dbReference>
<name>A0A0M2RC58_9PROT</name>
<dbReference type="InterPro" id="IPR052362">
    <property type="entry name" value="HTH-GbsR_regulator"/>
</dbReference>
<comment type="similarity">
    <text evidence="4">Belongs to the GbsR family.</text>
</comment>
<keyword evidence="1 4" id="KW-0805">Transcription regulation</keyword>
<dbReference type="GO" id="GO:0003700">
    <property type="term" value="F:DNA-binding transcription factor activity"/>
    <property type="evidence" value="ECO:0007669"/>
    <property type="project" value="InterPro"/>
</dbReference>
<dbReference type="InterPro" id="IPR000835">
    <property type="entry name" value="HTH_MarR-typ"/>
</dbReference>
<evidence type="ECO:0000256" key="1">
    <source>
        <dbReference type="ARBA" id="ARBA00023015"/>
    </source>
</evidence>
<dbReference type="STRING" id="1549748.WH95_08845"/>
<dbReference type="PANTHER" id="PTHR38465:SF1">
    <property type="entry name" value="HTH-TYPE TRANSCRIPTIONAL REGULATOR MJ1563-RELATED"/>
    <property type="match status" value="1"/>
</dbReference>
<sequence>MKLTPAMERYILHWGEMGSRWGVNRSVSQIHALLYLAARPMHAEEIAETLNIARSNVSTSLKELQGWELIHLMHVLGDRRDHFEATHDLWEMLLTIANARKQREIAPTLTTLRQCVLDGSEEDAIPAESLKRMQDMLDFISNLTNWYEQISKLPKGTLIKIMKLGAKVAKFVGK</sequence>
<evidence type="ECO:0000313" key="7">
    <source>
        <dbReference type="Proteomes" id="UP000034491"/>
    </source>
</evidence>
<dbReference type="PANTHER" id="PTHR38465">
    <property type="entry name" value="HTH-TYPE TRANSCRIPTIONAL REGULATOR MJ1563-RELATED"/>
    <property type="match status" value="1"/>
</dbReference>
<feature type="domain" description="HTH marR-type" evidence="5">
    <location>
        <begin position="22"/>
        <end position="80"/>
    </location>
</feature>
<dbReference type="RefSeq" id="WP_046505768.1">
    <property type="nucleotide sequence ID" value="NZ_LANI01000005.1"/>
</dbReference>
<dbReference type="Pfam" id="PF12802">
    <property type="entry name" value="MarR_2"/>
    <property type="match status" value="1"/>
</dbReference>
<dbReference type="Gene3D" id="1.10.10.10">
    <property type="entry name" value="Winged helix-like DNA-binding domain superfamily/Winged helix DNA-binding domain"/>
    <property type="match status" value="1"/>
</dbReference>
<evidence type="ECO:0000256" key="4">
    <source>
        <dbReference type="PIRNR" id="PIRNR006707"/>
    </source>
</evidence>